<protein>
    <submittedName>
        <fullName evidence="2">Uncharacterized protein</fullName>
    </submittedName>
</protein>
<dbReference type="AlphaFoldDB" id="A0A7M5X6L2"/>
<proteinExistence type="predicted"/>
<reference evidence="2" key="1">
    <citation type="submission" date="2021-01" db="UniProtKB">
        <authorList>
            <consortium name="EnsemblMetazoa"/>
        </authorList>
    </citation>
    <scope>IDENTIFICATION</scope>
</reference>
<keyword evidence="3" id="KW-1185">Reference proteome</keyword>
<evidence type="ECO:0000313" key="2">
    <source>
        <dbReference type="EnsemblMetazoa" id="CLYHEMP018607.1"/>
    </source>
</evidence>
<evidence type="ECO:0000256" key="1">
    <source>
        <dbReference type="SAM" id="SignalP"/>
    </source>
</evidence>
<sequence length="111" mass="12452">MNTYTTISILATICCMVTLTQSKPMMDDSLFLLEETYPQCFGEQGAKDCQCICQGAFTKCLAKKAKGTKEFIPNALFCVRNQMVCNQPNVCKPVELLKLKRWAQNVSKSLI</sequence>
<accession>A0A7M5X6L2</accession>
<dbReference type="EnsemblMetazoa" id="CLYHEMT003496.1">
    <property type="protein sequence ID" value="CLYHEMP003496.1"/>
    <property type="gene ID" value="CLYHEMG003496"/>
</dbReference>
<dbReference type="Proteomes" id="UP000594262">
    <property type="component" value="Unplaced"/>
</dbReference>
<feature type="signal peptide" evidence="1">
    <location>
        <begin position="1"/>
        <end position="22"/>
    </location>
</feature>
<name>A0A7M5X6L2_9CNID</name>
<evidence type="ECO:0000313" key="3">
    <source>
        <dbReference type="Proteomes" id="UP000594262"/>
    </source>
</evidence>
<organism evidence="2 3">
    <name type="scientific">Clytia hemisphaerica</name>
    <dbReference type="NCBI Taxonomy" id="252671"/>
    <lineage>
        <taxon>Eukaryota</taxon>
        <taxon>Metazoa</taxon>
        <taxon>Cnidaria</taxon>
        <taxon>Hydrozoa</taxon>
        <taxon>Hydroidolina</taxon>
        <taxon>Leptothecata</taxon>
        <taxon>Obeliida</taxon>
        <taxon>Clytiidae</taxon>
        <taxon>Clytia</taxon>
    </lineage>
</organism>
<keyword evidence="1" id="KW-0732">Signal</keyword>
<feature type="chain" id="PRO_5036206783" evidence="1">
    <location>
        <begin position="23"/>
        <end position="111"/>
    </location>
</feature>
<dbReference type="EnsemblMetazoa" id="CLYHEMT018607.1">
    <property type="protein sequence ID" value="CLYHEMP018607.1"/>
    <property type="gene ID" value="CLYHEMG018607"/>
</dbReference>